<evidence type="ECO:0000256" key="6">
    <source>
        <dbReference type="ARBA" id="ARBA00022927"/>
    </source>
</evidence>
<feature type="transmembrane region" description="Helical" evidence="10">
    <location>
        <begin position="260"/>
        <end position="278"/>
    </location>
</feature>
<feature type="transmembrane region" description="Helical" evidence="10">
    <location>
        <begin position="649"/>
        <end position="667"/>
    </location>
</feature>
<feature type="transmembrane region" description="Helical" evidence="10">
    <location>
        <begin position="371"/>
        <end position="392"/>
    </location>
</feature>
<name>A0A6A6UP03_9PEZI</name>
<feature type="transmembrane region" description="Helical" evidence="10">
    <location>
        <begin position="223"/>
        <end position="248"/>
    </location>
</feature>
<dbReference type="EMBL" id="MU004231">
    <property type="protein sequence ID" value="KAF2673510.1"/>
    <property type="molecule type" value="Genomic_DNA"/>
</dbReference>
<evidence type="ECO:0000256" key="5">
    <source>
        <dbReference type="ARBA" id="ARBA00022856"/>
    </source>
</evidence>
<dbReference type="NCBIfam" id="TIGR00727">
    <property type="entry name" value="ISP4_OPT"/>
    <property type="match status" value="1"/>
</dbReference>
<evidence type="ECO:0000256" key="8">
    <source>
        <dbReference type="ARBA" id="ARBA00023136"/>
    </source>
</evidence>
<dbReference type="Pfam" id="PF03169">
    <property type="entry name" value="OPT"/>
    <property type="match status" value="1"/>
</dbReference>
<dbReference type="Proteomes" id="UP000799302">
    <property type="component" value="Unassembled WGS sequence"/>
</dbReference>
<feature type="transmembrane region" description="Helical" evidence="10">
    <location>
        <begin position="729"/>
        <end position="753"/>
    </location>
</feature>
<dbReference type="GO" id="GO:0035673">
    <property type="term" value="F:oligopeptide transmembrane transporter activity"/>
    <property type="evidence" value="ECO:0007669"/>
    <property type="project" value="InterPro"/>
</dbReference>
<evidence type="ECO:0000256" key="9">
    <source>
        <dbReference type="SAM" id="MobiDB-lite"/>
    </source>
</evidence>
<feature type="compositionally biased region" description="Basic and acidic residues" evidence="9">
    <location>
        <begin position="442"/>
        <end position="457"/>
    </location>
</feature>
<feature type="transmembrane region" description="Helical" evidence="10">
    <location>
        <begin position="12"/>
        <end position="30"/>
    </location>
</feature>
<evidence type="ECO:0000256" key="10">
    <source>
        <dbReference type="SAM" id="Phobius"/>
    </source>
</evidence>
<feature type="transmembrane region" description="Helical" evidence="10">
    <location>
        <begin position="495"/>
        <end position="519"/>
    </location>
</feature>
<feature type="transmembrane region" description="Helical" evidence="10">
    <location>
        <begin position="159"/>
        <end position="177"/>
    </location>
</feature>
<proteinExistence type="inferred from homology"/>
<protein>
    <submittedName>
        <fullName evidence="11">OPT superfamily oligopeptide transporter</fullName>
    </submittedName>
</protein>
<gene>
    <name evidence="11" type="ORF">BT63DRAFT_367630</name>
</gene>
<dbReference type="PANTHER" id="PTHR22601">
    <property type="entry name" value="ISP4 LIKE PROTEIN"/>
    <property type="match status" value="1"/>
</dbReference>
<comment type="subcellular location">
    <subcellularLocation>
        <location evidence="1">Membrane</location>
        <topology evidence="1">Multi-pass membrane protein</topology>
    </subcellularLocation>
</comment>
<dbReference type="GO" id="GO:0015031">
    <property type="term" value="P:protein transport"/>
    <property type="evidence" value="ECO:0007669"/>
    <property type="project" value="UniProtKB-KW"/>
</dbReference>
<feature type="region of interest" description="Disordered" evidence="9">
    <location>
        <begin position="421"/>
        <end position="461"/>
    </location>
</feature>
<keyword evidence="12" id="KW-1185">Reference proteome</keyword>
<dbReference type="NCBIfam" id="TIGR00728">
    <property type="entry name" value="OPT_sfam"/>
    <property type="match status" value="1"/>
</dbReference>
<comment type="similarity">
    <text evidence="2">Belongs to the oligopeptide OPT transporter family.</text>
</comment>
<feature type="transmembrane region" description="Helical" evidence="10">
    <location>
        <begin position="290"/>
        <end position="317"/>
    </location>
</feature>
<keyword evidence="4 10" id="KW-0812">Transmembrane</keyword>
<keyword evidence="3" id="KW-0813">Transport</keyword>
<sequence length="792" mass="88535">MDIIRNLNTPRMWILSMLFAIFGSSINLFFSLRYPSVSISPIIALLLAHPLGLLWDQVFKTSNRFPSRLPTRVDSLDSQVIDESSPLISPASTNGHFPRHSDPTYASRWTRLRLWLSQGTWNEQEHCCVFIASNVSFGFAFATDVIVEQTKFYGQDVTLIYQLLLTLSTQILGYAIAGMTRSFLVRPAGMVWPGTLVAKAMLSSLHKNENKPAGNWTISPFRFFLYVFLGSSAFYFLPGFLMPALSYFSVLTWFAPNNVVVANLFGVASGLGLFPLTFDWSQIAYIGSPLIVPFWAAMNVICGLAAVIWILAPILYYSNTLYSSYMPILSSAVFDNKGEMYNVSRVLTSNFVFDGEAYKDYSRVFLPTTYILSYALQFAALPALVVHTIGWYGPDTWKQCKASWGEAKMIYTKSKVETSRVLSHQTSRSSMLSRQSTRSRSARPDVERSMTDQELRGPRTKSQPDVPILWYILTGVSMTAVGIFVVEYYDVHLPWYGLLLAIGLCSVLFVPIGIIQAITNQQSSLYLISQLLCGALFPGKPVANMVFVTYAYITSTQGLKFASDLKLGQVYMAIPPRLLFKLQLAATVISSLTQVGVLNWMLSHIPNICTPLAANGFTCPLARVHFNGSILWGVIGPQRFFGRGQLYRSLIWAFPLGALLPLAVWLFARRRGLSMQRGIVSMINFPLILGSLSWIPPATALNFSVWGVLCYIFNYRIKRGNIDWWLKYNLTLSAALDSGLAVGVLVIFFALVYPGFADGFSWWGTEVYKQGCDWKACPYKEVPSGGFGPKAW</sequence>
<evidence type="ECO:0000256" key="7">
    <source>
        <dbReference type="ARBA" id="ARBA00022989"/>
    </source>
</evidence>
<dbReference type="OrthoDB" id="9986677at2759"/>
<organism evidence="11 12">
    <name type="scientific">Microthyrium microscopicum</name>
    <dbReference type="NCBI Taxonomy" id="703497"/>
    <lineage>
        <taxon>Eukaryota</taxon>
        <taxon>Fungi</taxon>
        <taxon>Dikarya</taxon>
        <taxon>Ascomycota</taxon>
        <taxon>Pezizomycotina</taxon>
        <taxon>Dothideomycetes</taxon>
        <taxon>Dothideomycetes incertae sedis</taxon>
        <taxon>Microthyriales</taxon>
        <taxon>Microthyriaceae</taxon>
        <taxon>Microthyrium</taxon>
    </lineage>
</organism>
<dbReference type="InterPro" id="IPR004813">
    <property type="entry name" value="OPT"/>
</dbReference>
<keyword evidence="7 10" id="KW-1133">Transmembrane helix</keyword>
<feature type="transmembrane region" description="Helical" evidence="10">
    <location>
        <begin position="468"/>
        <end position="489"/>
    </location>
</feature>
<dbReference type="InterPro" id="IPR004648">
    <property type="entry name" value="Oligpept_transpt"/>
</dbReference>
<keyword evidence="5" id="KW-0571">Peptide transport</keyword>
<reference evidence="11" key="1">
    <citation type="journal article" date="2020" name="Stud. Mycol.">
        <title>101 Dothideomycetes genomes: a test case for predicting lifestyles and emergence of pathogens.</title>
        <authorList>
            <person name="Haridas S."/>
            <person name="Albert R."/>
            <person name="Binder M."/>
            <person name="Bloem J."/>
            <person name="Labutti K."/>
            <person name="Salamov A."/>
            <person name="Andreopoulos B."/>
            <person name="Baker S."/>
            <person name="Barry K."/>
            <person name="Bills G."/>
            <person name="Bluhm B."/>
            <person name="Cannon C."/>
            <person name="Castanera R."/>
            <person name="Culley D."/>
            <person name="Daum C."/>
            <person name="Ezra D."/>
            <person name="Gonzalez J."/>
            <person name="Henrissat B."/>
            <person name="Kuo A."/>
            <person name="Liang C."/>
            <person name="Lipzen A."/>
            <person name="Lutzoni F."/>
            <person name="Magnuson J."/>
            <person name="Mondo S."/>
            <person name="Nolan M."/>
            <person name="Ohm R."/>
            <person name="Pangilinan J."/>
            <person name="Park H.-J."/>
            <person name="Ramirez L."/>
            <person name="Alfaro M."/>
            <person name="Sun H."/>
            <person name="Tritt A."/>
            <person name="Yoshinaga Y."/>
            <person name="Zwiers L.-H."/>
            <person name="Turgeon B."/>
            <person name="Goodwin S."/>
            <person name="Spatafora J."/>
            <person name="Crous P."/>
            <person name="Grigoriev I."/>
        </authorList>
    </citation>
    <scope>NUCLEOTIDE SEQUENCE</scope>
    <source>
        <strain evidence="11">CBS 115976</strain>
    </source>
</reference>
<keyword evidence="8 10" id="KW-0472">Membrane</keyword>
<dbReference type="AlphaFoldDB" id="A0A6A6UP03"/>
<feature type="transmembrane region" description="Helical" evidence="10">
    <location>
        <begin position="36"/>
        <end position="55"/>
    </location>
</feature>
<evidence type="ECO:0000256" key="1">
    <source>
        <dbReference type="ARBA" id="ARBA00004141"/>
    </source>
</evidence>
<evidence type="ECO:0000256" key="3">
    <source>
        <dbReference type="ARBA" id="ARBA00022448"/>
    </source>
</evidence>
<evidence type="ECO:0000256" key="4">
    <source>
        <dbReference type="ARBA" id="ARBA00022692"/>
    </source>
</evidence>
<dbReference type="GO" id="GO:0016020">
    <property type="term" value="C:membrane"/>
    <property type="evidence" value="ECO:0007669"/>
    <property type="project" value="UniProtKB-SubCell"/>
</dbReference>
<accession>A0A6A6UP03</accession>
<keyword evidence="6" id="KW-0653">Protein transport</keyword>
<evidence type="ECO:0000256" key="2">
    <source>
        <dbReference type="ARBA" id="ARBA00008807"/>
    </source>
</evidence>
<evidence type="ECO:0000313" key="11">
    <source>
        <dbReference type="EMBL" id="KAF2673510.1"/>
    </source>
</evidence>
<feature type="compositionally biased region" description="Polar residues" evidence="9">
    <location>
        <begin position="421"/>
        <end position="439"/>
    </location>
</feature>
<feature type="transmembrane region" description="Helical" evidence="10">
    <location>
        <begin position="531"/>
        <end position="553"/>
    </location>
</feature>
<evidence type="ECO:0000313" key="12">
    <source>
        <dbReference type="Proteomes" id="UP000799302"/>
    </source>
</evidence>